<proteinExistence type="inferred from homology"/>
<comment type="catalytic activity">
    <reaction evidence="13">
        <text>pyruvate + ATP = phosphoenolpyruvate + ADP + H(+)</text>
        <dbReference type="Rhea" id="RHEA:18157"/>
        <dbReference type="ChEBI" id="CHEBI:15361"/>
        <dbReference type="ChEBI" id="CHEBI:15378"/>
        <dbReference type="ChEBI" id="CHEBI:30616"/>
        <dbReference type="ChEBI" id="CHEBI:58702"/>
        <dbReference type="ChEBI" id="CHEBI:456216"/>
        <dbReference type="EC" id="2.7.1.40"/>
    </reaction>
</comment>
<evidence type="ECO:0000259" key="14">
    <source>
        <dbReference type="Pfam" id="PF00224"/>
    </source>
</evidence>
<keyword evidence="9 13" id="KW-0460">Magnesium</keyword>
<dbReference type="Gene3D" id="2.40.33.10">
    <property type="entry name" value="PK beta-barrel domain-like"/>
    <property type="match status" value="1"/>
</dbReference>
<dbReference type="InterPro" id="IPR015793">
    <property type="entry name" value="Pyrv_Knase_brl"/>
</dbReference>
<dbReference type="STRING" id="445932.Emin_0558"/>
<dbReference type="InterPro" id="IPR040442">
    <property type="entry name" value="Pyrv_kinase-like_dom_sf"/>
</dbReference>
<evidence type="ECO:0000256" key="8">
    <source>
        <dbReference type="ARBA" id="ARBA00022840"/>
    </source>
</evidence>
<dbReference type="Gene3D" id="3.40.1380.20">
    <property type="entry name" value="Pyruvate kinase, C-terminal domain"/>
    <property type="match status" value="1"/>
</dbReference>
<dbReference type="KEGG" id="emi:Emin_0558"/>
<name>B2KCJ2_ELUMP</name>
<dbReference type="OrthoDB" id="9812123at2"/>
<evidence type="ECO:0000313" key="16">
    <source>
        <dbReference type="EMBL" id="ACC98113.1"/>
    </source>
</evidence>
<dbReference type="InterPro" id="IPR011037">
    <property type="entry name" value="Pyrv_Knase-like_insert_dom_sf"/>
</dbReference>
<gene>
    <name evidence="16" type="ordered locus">Emin_0558</name>
</gene>
<dbReference type="InterPro" id="IPR015795">
    <property type="entry name" value="Pyrv_Knase_C"/>
</dbReference>
<dbReference type="AlphaFoldDB" id="B2KCJ2"/>
<keyword evidence="7 13" id="KW-0418">Kinase</keyword>
<dbReference type="GO" id="GO:0005524">
    <property type="term" value="F:ATP binding"/>
    <property type="evidence" value="ECO:0007669"/>
    <property type="project" value="UniProtKB-KW"/>
</dbReference>
<dbReference type="UniPathway" id="UPA00109">
    <property type="reaction ID" value="UER00188"/>
</dbReference>
<dbReference type="Pfam" id="PF00224">
    <property type="entry name" value="PK"/>
    <property type="match status" value="1"/>
</dbReference>
<dbReference type="NCBIfam" id="NF004491">
    <property type="entry name" value="PRK05826.1"/>
    <property type="match status" value="1"/>
</dbReference>
<dbReference type="PRINTS" id="PR01050">
    <property type="entry name" value="PYRUVTKNASE"/>
</dbReference>
<dbReference type="GO" id="GO:0030955">
    <property type="term" value="F:potassium ion binding"/>
    <property type="evidence" value="ECO:0007669"/>
    <property type="project" value="UniProtKB-UniRule"/>
</dbReference>
<dbReference type="NCBIfam" id="NF004978">
    <property type="entry name" value="PRK06354.1"/>
    <property type="match status" value="1"/>
</dbReference>
<evidence type="ECO:0000256" key="1">
    <source>
        <dbReference type="ARBA" id="ARBA00004997"/>
    </source>
</evidence>
<dbReference type="PANTHER" id="PTHR11817">
    <property type="entry name" value="PYRUVATE KINASE"/>
    <property type="match status" value="1"/>
</dbReference>
<dbReference type="GO" id="GO:0016301">
    <property type="term" value="F:kinase activity"/>
    <property type="evidence" value="ECO:0007669"/>
    <property type="project" value="UniProtKB-KW"/>
</dbReference>
<keyword evidence="6" id="KW-0547">Nucleotide-binding</keyword>
<evidence type="ECO:0000256" key="9">
    <source>
        <dbReference type="ARBA" id="ARBA00022842"/>
    </source>
</evidence>
<dbReference type="GO" id="GO:0004743">
    <property type="term" value="F:pyruvate kinase activity"/>
    <property type="evidence" value="ECO:0007669"/>
    <property type="project" value="UniProtKB-UniRule"/>
</dbReference>
<comment type="pathway">
    <text evidence="1 13">Carbohydrate degradation; glycolysis; pyruvate from D-glyceraldehyde 3-phosphate: step 5/5.</text>
</comment>
<evidence type="ECO:0000256" key="10">
    <source>
        <dbReference type="ARBA" id="ARBA00023152"/>
    </source>
</evidence>
<dbReference type="HOGENOM" id="CLU_015439_0_2_0"/>
<dbReference type="SUPFAM" id="SSF50800">
    <property type="entry name" value="PK beta-barrel domain-like"/>
    <property type="match status" value="1"/>
</dbReference>
<keyword evidence="17" id="KW-1185">Reference proteome</keyword>
<dbReference type="InterPro" id="IPR001697">
    <property type="entry name" value="Pyr_Knase"/>
</dbReference>
<dbReference type="Gene3D" id="3.20.20.60">
    <property type="entry name" value="Phosphoenolpyruvate-binding domains"/>
    <property type="match status" value="1"/>
</dbReference>
<keyword evidence="4 13" id="KW-0808">Transferase</keyword>
<evidence type="ECO:0000256" key="6">
    <source>
        <dbReference type="ARBA" id="ARBA00022741"/>
    </source>
</evidence>
<protein>
    <recommendedName>
        <fullName evidence="3 12">Pyruvate kinase</fullName>
        <ecNumber evidence="3 12">2.7.1.40</ecNumber>
    </recommendedName>
</protein>
<evidence type="ECO:0000259" key="15">
    <source>
        <dbReference type="Pfam" id="PF02887"/>
    </source>
</evidence>
<dbReference type="EMBL" id="CP001055">
    <property type="protein sequence ID" value="ACC98113.1"/>
    <property type="molecule type" value="Genomic_DNA"/>
</dbReference>
<dbReference type="NCBIfam" id="TIGR01064">
    <property type="entry name" value="pyruv_kin"/>
    <property type="match status" value="1"/>
</dbReference>
<evidence type="ECO:0000256" key="5">
    <source>
        <dbReference type="ARBA" id="ARBA00022723"/>
    </source>
</evidence>
<dbReference type="FunFam" id="2.40.33.10:FF:000001">
    <property type="entry name" value="Pyruvate kinase"/>
    <property type="match status" value="1"/>
</dbReference>
<dbReference type="SUPFAM" id="SSF51621">
    <property type="entry name" value="Phosphoenolpyruvate/pyruvate domain"/>
    <property type="match status" value="1"/>
</dbReference>
<dbReference type="Pfam" id="PF02887">
    <property type="entry name" value="PK_C"/>
    <property type="match status" value="1"/>
</dbReference>
<sequence length="473" mass="51486">MSSLKNKGFCKIVATLGPNTSTEEMIDRLVMSGVSVFRFNCSHGSLEEYQQRIKGIRAAEKKYNCNIGILFDLQGPKLRIGRFKDSAVITLKEGDKFRVDLSPEPGDKTRVSLPHPEIFQAMQEGLELLINDGIVRVRVDSFTADSAETTVIAGGQISDRKGVNVPGAHLPISALTEKDLKDLKMAEDLGADFVALSFVQKAEDIIYLRSLMRSQAGVIAKIEKPKAVEDLDKILEVTDVIMVARGDLGVEMNSERVPVIQRRMINACRKAGKPVIVATQMLESMVNNVTPTRAEASDVATAVYEGADAVMLSAETANGKHPIEAVSTMRRIITTVEREIKIQEPPVSFKVADNPEQAIIAAAGMSAKTMAMASLIINFTDSGTTTKRTAKERPYVPILSLTPYEDIARRMTLVWGVTSMKVKNLESFDDILREARAAALASGMAKEGDKAVITAGVPFGHSGDTNLLYIVSI</sequence>
<keyword evidence="11 16" id="KW-0670">Pyruvate</keyword>
<dbReference type="InterPro" id="IPR015813">
    <property type="entry name" value="Pyrv/PenolPyrv_kinase-like_dom"/>
</dbReference>
<dbReference type="InterPro" id="IPR036918">
    <property type="entry name" value="Pyrv_Knase_C_sf"/>
</dbReference>
<dbReference type="InterPro" id="IPR015806">
    <property type="entry name" value="Pyrv_Knase_insert_dom_sf"/>
</dbReference>
<dbReference type="SUPFAM" id="SSF52935">
    <property type="entry name" value="PK C-terminal domain-like"/>
    <property type="match status" value="1"/>
</dbReference>
<evidence type="ECO:0000256" key="3">
    <source>
        <dbReference type="ARBA" id="ARBA00012142"/>
    </source>
</evidence>
<accession>B2KCJ2</accession>
<organism evidence="16 17">
    <name type="scientific">Elusimicrobium minutum (strain Pei191)</name>
    <dbReference type="NCBI Taxonomy" id="445932"/>
    <lineage>
        <taxon>Bacteria</taxon>
        <taxon>Pseudomonadati</taxon>
        <taxon>Elusimicrobiota</taxon>
        <taxon>Elusimicrobia</taxon>
        <taxon>Elusimicrobiales</taxon>
        <taxon>Elusimicrobiaceae</taxon>
        <taxon>Elusimicrobium</taxon>
    </lineage>
</organism>
<reference evidence="16 17" key="1">
    <citation type="journal article" date="2009" name="Appl. Environ. Microbiol.">
        <title>Genomic analysis of 'Elusimicrobium minutum,' the first cultivated representative of the phylum 'Elusimicrobia' (formerly termite group 1).</title>
        <authorList>
            <person name="Herlemann D.P.R."/>
            <person name="Geissinger O."/>
            <person name="Ikeda-Ohtsubo W."/>
            <person name="Kunin V."/>
            <person name="Sun H."/>
            <person name="Lapidus A."/>
            <person name="Hugenholtz P."/>
            <person name="Brune A."/>
        </authorList>
    </citation>
    <scope>NUCLEOTIDE SEQUENCE [LARGE SCALE GENOMIC DNA]</scope>
    <source>
        <strain evidence="16 17">Pei191</strain>
    </source>
</reference>
<evidence type="ECO:0000256" key="2">
    <source>
        <dbReference type="ARBA" id="ARBA00008663"/>
    </source>
</evidence>
<dbReference type="GO" id="GO:0000287">
    <property type="term" value="F:magnesium ion binding"/>
    <property type="evidence" value="ECO:0007669"/>
    <property type="project" value="UniProtKB-UniRule"/>
</dbReference>
<comment type="similarity">
    <text evidence="2 13">Belongs to the pyruvate kinase family.</text>
</comment>
<evidence type="ECO:0000313" key="17">
    <source>
        <dbReference type="Proteomes" id="UP000001029"/>
    </source>
</evidence>
<dbReference type="Proteomes" id="UP000001029">
    <property type="component" value="Chromosome"/>
</dbReference>
<keyword evidence="8" id="KW-0067">ATP-binding</keyword>
<evidence type="ECO:0000256" key="12">
    <source>
        <dbReference type="NCBIfam" id="TIGR01064"/>
    </source>
</evidence>
<evidence type="ECO:0000256" key="7">
    <source>
        <dbReference type="ARBA" id="ARBA00022777"/>
    </source>
</evidence>
<evidence type="ECO:0000256" key="13">
    <source>
        <dbReference type="RuleBase" id="RU000504"/>
    </source>
</evidence>
<keyword evidence="5" id="KW-0479">Metal-binding</keyword>
<feature type="domain" description="Pyruvate kinase C-terminal" evidence="15">
    <location>
        <begin position="358"/>
        <end position="471"/>
    </location>
</feature>
<evidence type="ECO:0000256" key="4">
    <source>
        <dbReference type="ARBA" id="ARBA00022679"/>
    </source>
</evidence>
<feature type="domain" description="Pyruvate kinase barrel" evidence="14">
    <location>
        <begin position="11"/>
        <end position="326"/>
    </location>
</feature>
<dbReference type="RefSeq" id="WP_012414728.1">
    <property type="nucleotide sequence ID" value="NC_010644.1"/>
</dbReference>
<evidence type="ECO:0000256" key="11">
    <source>
        <dbReference type="ARBA" id="ARBA00023317"/>
    </source>
</evidence>
<dbReference type="EC" id="2.7.1.40" evidence="3 12"/>
<keyword evidence="10 13" id="KW-0324">Glycolysis</keyword>